<gene>
    <name evidence="3" type="ORF">SAMN05192568_1007142</name>
</gene>
<dbReference type="CDD" id="cd12809">
    <property type="entry name" value="Esterase_713_like-2"/>
    <property type="match status" value="1"/>
</dbReference>
<dbReference type="Proteomes" id="UP000199048">
    <property type="component" value="Unassembled WGS sequence"/>
</dbReference>
<keyword evidence="4" id="KW-1185">Reference proteome</keyword>
<dbReference type="OrthoDB" id="7820973at2"/>
<proteinExistence type="predicted"/>
<dbReference type="STRING" id="582667.SAMN05192568_1007142"/>
<dbReference type="SUPFAM" id="SSF53474">
    <property type="entry name" value="alpha/beta-Hydrolases"/>
    <property type="match status" value="1"/>
</dbReference>
<dbReference type="InterPro" id="IPR050228">
    <property type="entry name" value="Carboxylesterase_BioH"/>
</dbReference>
<evidence type="ECO:0000313" key="3">
    <source>
        <dbReference type="EMBL" id="SFL61692.1"/>
    </source>
</evidence>
<dbReference type="RefSeq" id="WP_092039394.1">
    <property type="nucleotide sequence ID" value="NZ_FOTK01000007.1"/>
</dbReference>
<dbReference type="GO" id="GO:0016787">
    <property type="term" value="F:hydrolase activity"/>
    <property type="evidence" value="ECO:0007669"/>
    <property type="project" value="UniProtKB-KW"/>
</dbReference>
<dbReference type="Gene3D" id="3.40.50.1820">
    <property type="entry name" value="alpha/beta hydrolase"/>
    <property type="match status" value="1"/>
</dbReference>
<accession>A0A1I4J516</accession>
<reference evidence="4" key="1">
    <citation type="submission" date="2016-10" db="EMBL/GenBank/DDBJ databases">
        <authorList>
            <person name="Varghese N."/>
            <person name="Submissions S."/>
        </authorList>
    </citation>
    <scope>NUCLEOTIDE SEQUENCE [LARGE SCALE GENOMIC DNA]</scope>
    <source>
        <strain evidence="4">BL36</strain>
    </source>
</reference>
<feature type="domain" description="AB hydrolase-1" evidence="2">
    <location>
        <begin position="72"/>
        <end position="373"/>
    </location>
</feature>
<name>A0A1I4J516_9HYPH</name>
<dbReference type="AlphaFoldDB" id="A0A1I4J516"/>
<keyword evidence="3" id="KW-0378">Hydrolase</keyword>
<evidence type="ECO:0000256" key="1">
    <source>
        <dbReference type="SAM" id="SignalP"/>
    </source>
</evidence>
<evidence type="ECO:0000313" key="4">
    <source>
        <dbReference type="Proteomes" id="UP000199048"/>
    </source>
</evidence>
<organism evidence="3 4">
    <name type="scientific">Methylobacterium pseudosasicola</name>
    <dbReference type="NCBI Taxonomy" id="582667"/>
    <lineage>
        <taxon>Bacteria</taxon>
        <taxon>Pseudomonadati</taxon>
        <taxon>Pseudomonadota</taxon>
        <taxon>Alphaproteobacteria</taxon>
        <taxon>Hyphomicrobiales</taxon>
        <taxon>Methylobacteriaceae</taxon>
        <taxon>Methylobacterium</taxon>
    </lineage>
</organism>
<dbReference type="PANTHER" id="PTHR43194">
    <property type="entry name" value="HYDROLASE ALPHA/BETA FOLD FAMILY"/>
    <property type="match status" value="1"/>
</dbReference>
<dbReference type="InterPro" id="IPR000073">
    <property type="entry name" value="AB_hydrolase_1"/>
</dbReference>
<dbReference type="EMBL" id="FOTK01000007">
    <property type="protein sequence ID" value="SFL61692.1"/>
    <property type="molecule type" value="Genomic_DNA"/>
</dbReference>
<dbReference type="InterPro" id="IPR029058">
    <property type="entry name" value="AB_hydrolase_fold"/>
</dbReference>
<dbReference type="Pfam" id="PF12697">
    <property type="entry name" value="Abhydrolase_6"/>
    <property type="match status" value="1"/>
</dbReference>
<keyword evidence="1" id="KW-0732">Signal</keyword>
<dbReference type="PANTHER" id="PTHR43194:SF4">
    <property type="entry name" value="AB HYDROLASE-1 DOMAIN-CONTAINING PROTEIN"/>
    <property type="match status" value="1"/>
</dbReference>
<evidence type="ECO:0000259" key="2">
    <source>
        <dbReference type="Pfam" id="PF12697"/>
    </source>
</evidence>
<sequence>MLKNAAAGALTLLCLGAGFARAEETGPFKPTSPSGYFFVGGRYETANNRTTALGQMFVENRAPERVTQPYPVVMVHGTAQTGTNFLGTPDGRSGWADRFAAKGFAVYVVDQVGRGRSGGDAETYGPYARLPMEDLETVFTGQERSALYPQAKLHTQWPGGPGLRGNAAFDQFYRSQVPYIASALKSEELVDPALISLLEKIGPAIVLTHSQAGVFGWAVSDQRPDLVKAHVAVEPNGPTFFDIRFKGGADWYERVGDARARPYGITRVPLHFDPPVSGPTGLTVVQAERAEGPDQIRCWLQAEPARTLPNLAKVPAVIVTAEASFRATMDDCTAAFLTQAGAKPDRLALAEHGIHGNSHMMMLESNSDQVADAIVGWIEARTSPGKPRP</sequence>
<feature type="signal peptide" evidence="1">
    <location>
        <begin position="1"/>
        <end position="22"/>
    </location>
</feature>
<protein>
    <submittedName>
        <fullName evidence="3">Alpha/beta hydrolase family protein</fullName>
    </submittedName>
</protein>
<feature type="chain" id="PRO_5011773624" evidence="1">
    <location>
        <begin position="23"/>
        <end position="389"/>
    </location>
</feature>